<evidence type="ECO:0000256" key="2">
    <source>
        <dbReference type="ARBA" id="ARBA00022448"/>
    </source>
</evidence>
<gene>
    <name evidence="9" type="ORF">EDC17_105114</name>
</gene>
<dbReference type="EMBL" id="SMBZ01000051">
    <property type="protein sequence ID" value="TCV07992.1"/>
    <property type="molecule type" value="Genomic_DNA"/>
</dbReference>
<dbReference type="InterPro" id="IPR037066">
    <property type="entry name" value="Plug_dom_sf"/>
</dbReference>
<keyword evidence="6 7" id="KW-0998">Cell outer membrane</keyword>
<keyword evidence="3 7" id="KW-1134">Transmembrane beta strand</keyword>
<dbReference type="Gene3D" id="2.40.170.20">
    <property type="entry name" value="TonB-dependent receptor, beta-barrel domain"/>
    <property type="match status" value="1"/>
</dbReference>
<feature type="domain" description="TonB-dependent receptor plug" evidence="8">
    <location>
        <begin position="127"/>
        <end position="231"/>
    </location>
</feature>
<dbReference type="NCBIfam" id="TIGR04057">
    <property type="entry name" value="SusC_RagA_signa"/>
    <property type="match status" value="1"/>
</dbReference>
<evidence type="ECO:0000256" key="5">
    <source>
        <dbReference type="ARBA" id="ARBA00023136"/>
    </source>
</evidence>
<dbReference type="InterPro" id="IPR008969">
    <property type="entry name" value="CarboxyPept-like_regulatory"/>
</dbReference>
<keyword evidence="2 7" id="KW-0813">Transport</keyword>
<dbReference type="InterPro" id="IPR023996">
    <property type="entry name" value="TonB-dep_OMP_SusC/RagA"/>
</dbReference>
<dbReference type="InterPro" id="IPR039426">
    <property type="entry name" value="TonB-dep_rcpt-like"/>
</dbReference>
<evidence type="ECO:0000259" key="8">
    <source>
        <dbReference type="Pfam" id="PF07715"/>
    </source>
</evidence>
<evidence type="ECO:0000256" key="3">
    <source>
        <dbReference type="ARBA" id="ARBA00022452"/>
    </source>
</evidence>
<proteinExistence type="inferred from homology"/>
<keyword evidence="4 7" id="KW-0812">Transmembrane</keyword>
<dbReference type="Pfam" id="PF07715">
    <property type="entry name" value="Plug"/>
    <property type="match status" value="1"/>
</dbReference>
<comment type="similarity">
    <text evidence="7">Belongs to the TonB-dependent receptor family.</text>
</comment>
<accession>A0A4R3VMU2</accession>
<keyword evidence="5 7" id="KW-0472">Membrane</keyword>
<evidence type="ECO:0000256" key="6">
    <source>
        <dbReference type="ARBA" id="ARBA00023237"/>
    </source>
</evidence>
<dbReference type="InterPro" id="IPR036942">
    <property type="entry name" value="Beta-barrel_TonB_sf"/>
</dbReference>
<reference evidence="9 10" key="1">
    <citation type="submission" date="2019-03" db="EMBL/GenBank/DDBJ databases">
        <title>Genomic Encyclopedia of Type Strains, Phase IV (KMG-IV): sequencing the most valuable type-strain genomes for metagenomic binning, comparative biology and taxonomic classification.</title>
        <authorList>
            <person name="Goeker M."/>
        </authorList>
    </citation>
    <scope>NUCLEOTIDE SEQUENCE [LARGE SCALE GENOMIC DNA]</scope>
    <source>
        <strain evidence="9 10">DSM 22362</strain>
    </source>
</reference>
<sequence length="980" mass="109241">MFSINQLIINITMKRLLFLVVVIFCVSTVIAQQGRTIVGTIKDNLNRPISNASILIKGSNIGSVSDGGGNFEIRISGPTATLIFSAVGYEDQEVTVGDRNQLNIILEEKNVGIDEVVVMGYSSVDRKHVASSVAQMDMNAVKTRPIMKMEQAFSGTIPGVTMLQGNSLPGSVPGSIAIRGVSTLQNAAPLVIVDGMEQSLTDIDPNQIKSLTVLKDAASTSMYGSRGANGVIIIETERGSTGQFKVDLNAWGAIDQAIDLPDFVDAGTYMKLNNEARGMQGQNLLFTPEDISKAESGETRSVNWLSEVMQKKSWSQNQSASISGGGGVGTFNLMLGHINESGLNDIEGSRKFSARFNTNVNIADKFVLLADFYAHRLQVNRLLANDDGHGLYQIAWRMNPTQQIYFESEYPDHYILHNNLNPLASINHGGTKNYLHDRSTINLRPKYFLNKNLNIEGNVSYMINKSANKSVRSTFKFLDQNGKPATIWANSVEASQGVSESQITARALVNYTKDLRQDRDKIYLTAGAEMMSYNYTDYREVNKASFFGKLNYSFDNRYLLELTARSDGSSKFAPGQKWGFFPSAAIAWNLHNESFMQSVRSSGAITNFKIRGSYGLIGNENVLPYLWQEVVNTWGWTMRVPNYNFSWEKQKQWNVGVDLGLLNNKLSVTAEVYDKFSYDLIYSDFPVPPLTGSYYLTSAVNIGEVRNKGYEISATWSDKVGQVEYSIGGMLFDNENRVLKAGYSSADTLIFKDTNDKIWYNGIAIDNYYGYQTAGYFRDQTEIENTTAKMPNTLAGDIKYVDQNGDGIINDDDRVNLGDPFPHLNYSLNLSLKYKRWDFATLGQGVGRRTARLNGQEGYPILVDGSSNALGAPRQEYADNRWTPENPNSRFPRVWTGSSTNTFLSDVWLSDASFFRIKMLQLGYTFPKWGNTFRNVRVYVNAQDAITFTKFEGLEPERNGGNGNYPRMATYSFGIRATIF</sequence>
<comment type="subcellular location">
    <subcellularLocation>
        <location evidence="1 7">Cell outer membrane</location>
        <topology evidence="1 7">Multi-pass membrane protein</topology>
    </subcellularLocation>
</comment>
<dbReference type="NCBIfam" id="TIGR04056">
    <property type="entry name" value="OMP_RagA_SusC"/>
    <property type="match status" value="1"/>
</dbReference>
<dbReference type="InterPro" id="IPR012910">
    <property type="entry name" value="Plug_dom"/>
</dbReference>
<evidence type="ECO:0000256" key="1">
    <source>
        <dbReference type="ARBA" id="ARBA00004571"/>
    </source>
</evidence>
<dbReference type="Proteomes" id="UP000295197">
    <property type="component" value="Unassembled WGS sequence"/>
</dbReference>
<evidence type="ECO:0000256" key="7">
    <source>
        <dbReference type="PROSITE-ProRule" id="PRU01360"/>
    </source>
</evidence>
<comment type="caution">
    <text evidence="9">The sequence shown here is derived from an EMBL/GenBank/DDBJ whole genome shotgun (WGS) entry which is preliminary data.</text>
</comment>
<dbReference type="AlphaFoldDB" id="A0A4R3VMU2"/>
<dbReference type="SUPFAM" id="SSF56935">
    <property type="entry name" value="Porins"/>
    <property type="match status" value="1"/>
</dbReference>
<dbReference type="GO" id="GO:0009279">
    <property type="term" value="C:cell outer membrane"/>
    <property type="evidence" value="ECO:0007669"/>
    <property type="project" value="UniProtKB-SubCell"/>
</dbReference>
<evidence type="ECO:0000313" key="10">
    <source>
        <dbReference type="Proteomes" id="UP000295197"/>
    </source>
</evidence>
<keyword evidence="10" id="KW-1185">Reference proteome</keyword>
<evidence type="ECO:0000256" key="4">
    <source>
        <dbReference type="ARBA" id="ARBA00022692"/>
    </source>
</evidence>
<name>A0A4R3VMU2_9SPHI</name>
<protein>
    <submittedName>
        <fullName evidence="9">TonB-linked SusC/RagA family outer membrane protein</fullName>
    </submittedName>
</protein>
<dbReference type="Gene3D" id="2.60.40.1120">
    <property type="entry name" value="Carboxypeptidase-like, regulatory domain"/>
    <property type="match status" value="1"/>
</dbReference>
<dbReference type="Gene3D" id="2.170.130.10">
    <property type="entry name" value="TonB-dependent receptor, plug domain"/>
    <property type="match status" value="1"/>
</dbReference>
<organism evidence="9 10">
    <name type="scientific">Sphingobacterium alimentarium</name>
    <dbReference type="NCBI Taxonomy" id="797292"/>
    <lineage>
        <taxon>Bacteria</taxon>
        <taxon>Pseudomonadati</taxon>
        <taxon>Bacteroidota</taxon>
        <taxon>Sphingobacteriia</taxon>
        <taxon>Sphingobacteriales</taxon>
        <taxon>Sphingobacteriaceae</taxon>
        <taxon>Sphingobacterium</taxon>
    </lineage>
</organism>
<dbReference type="InterPro" id="IPR023997">
    <property type="entry name" value="TonB-dep_OMP_SusC/RagA_CS"/>
</dbReference>
<dbReference type="SUPFAM" id="SSF49464">
    <property type="entry name" value="Carboxypeptidase regulatory domain-like"/>
    <property type="match status" value="1"/>
</dbReference>
<dbReference type="PROSITE" id="PS52016">
    <property type="entry name" value="TONB_DEPENDENT_REC_3"/>
    <property type="match status" value="1"/>
</dbReference>
<evidence type="ECO:0000313" key="9">
    <source>
        <dbReference type="EMBL" id="TCV07992.1"/>
    </source>
</evidence>
<dbReference type="Pfam" id="PF13715">
    <property type="entry name" value="CarbopepD_reg_2"/>
    <property type="match status" value="1"/>
</dbReference>